<gene>
    <name evidence="2" type="ORF">SAMN05216499_14121</name>
</gene>
<evidence type="ECO:0000256" key="1">
    <source>
        <dbReference type="SAM" id="MobiDB-lite"/>
    </source>
</evidence>
<protein>
    <submittedName>
        <fullName evidence="2">Uncharacterized protein</fullName>
    </submittedName>
</protein>
<reference evidence="2 3" key="1">
    <citation type="submission" date="2016-11" db="EMBL/GenBank/DDBJ databases">
        <authorList>
            <person name="Jaros S."/>
            <person name="Januszkiewicz K."/>
            <person name="Wedrychowicz H."/>
        </authorList>
    </citation>
    <scope>NUCLEOTIDE SEQUENCE [LARGE SCALE GENOMIC DNA]</scope>
    <source>
        <strain evidence="2 3">CGMCC 4.2025</strain>
    </source>
</reference>
<dbReference type="EMBL" id="FRBI01000041">
    <property type="protein sequence ID" value="SHN34459.1"/>
    <property type="molecule type" value="Genomic_DNA"/>
</dbReference>
<organism evidence="2 3">
    <name type="scientific">Actinacidiphila paucisporea</name>
    <dbReference type="NCBI Taxonomy" id="310782"/>
    <lineage>
        <taxon>Bacteria</taxon>
        <taxon>Bacillati</taxon>
        <taxon>Actinomycetota</taxon>
        <taxon>Actinomycetes</taxon>
        <taxon>Kitasatosporales</taxon>
        <taxon>Streptomycetaceae</taxon>
        <taxon>Actinacidiphila</taxon>
    </lineage>
</organism>
<accession>A0A1M7QSS4</accession>
<dbReference type="STRING" id="310782.SAMN05216499_14121"/>
<feature type="region of interest" description="Disordered" evidence="1">
    <location>
        <begin position="1"/>
        <end position="27"/>
    </location>
</feature>
<dbReference type="OrthoDB" id="9996339at2"/>
<sequence>MILIQRAADDPSDSAPAPSTGLAVNIPRQADPARPDAINVGIIARKPRAVANALQKLYGI</sequence>
<proteinExistence type="predicted"/>
<evidence type="ECO:0000313" key="2">
    <source>
        <dbReference type="EMBL" id="SHN34459.1"/>
    </source>
</evidence>
<dbReference type="Proteomes" id="UP000184111">
    <property type="component" value="Unassembled WGS sequence"/>
</dbReference>
<keyword evidence="3" id="KW-1185">Reference proteome</keyword>
<dbReference type="RefSeq" id="WP_073502810.1">
    <property type="nucleotide sequence ID" value="NZ_FRBI01000041.1"/>
</dbReference>
<name>A0A1M7QSS4_9ACTN</name>
<evidence type="ECO:0000313" key="3">
    <source>
        <dbReference type="Proteomes" id="UP000184111"/>
    </source>
</evidence>
<dbReference type="AlphaFoldDB" id="A0A1M7QSS4"/>